<dbReference type="NCBIfam" id="NF008035">
    <property type="entry name" value="PRK10767.1"/>
    <property type="match status" value="1"/>
</dbReference>
<dbReference type="InterPro" id="IPR002939">
    <property type="entry name" value="DnaJ_C"/>
</dbReference>
<dbReference type="InterPro" id="IPR012724">
    <property type="entry name" value="DnaJ"/>
</dbReference>
<dbReference type="SUPFAM" id="SSF57938">
    <property type="entry name" value="DnaJ/Hsp40 cysteine-rich domain"/>
    <property type="match status" value="1"/>
</dbReference>
<comment type="cofactor">
    <cofactor evidence="6">
        <name>Zn(2+)</name>
        <dbReference type="ChEBI" id="CHEBI:29105"/>
    </cofactor>
    <text evidence="6">Binds 2 Zn(2+) ions per monomer.</text>
</comment>
<keyword evidence="5 6" id="KW-0143">Chaperone</keyword>
<feature type="zinc finger region" description="CR-type" evidence="7">
    <location>
        <begin position="135"/>
        <end position="217"/>
    </location>
</feature>
<dbReference type="PANTHER" id="PTHR43096:SF52">
    <property type="entry name" value="DNAJ HOMOLOG 1, MITOCHONDRIAL-RELATED"/>
    <property type="match status" value="1"/>
</dbReference>
<evidence type="ECO:0000313" key="11">
    <source>
        <dbReference type="Proteomes" id="UP001192346"/>
    </source>
</evidence>
<proteinExistence type="inferred from homology"/>
<dbReference type="Gene3D" id="1.10.287.110">
    <property type="entry name" value="DnaJ domain"/>
    <property type="match status" value="1"/>
</dbReference>
<feature type="domain" description="CR-type" evidence="9">
    <location>
        <begin position="135"/>
        <end position="217"/>
    </location>
</feature>
<keyword evidence="1 6" id="KW-0479">Metal-binding</keyword>
<feature type="binding site" evidence="6">
    <location>
        <position position="148"/>
    </location>
    <ligand>
        <name>Zn(2+)</name>
        <dbReference type="ChEBI" id="CHEBI:29105"/>
        <label>1</label>
    </ligand>
</feature>
<comment type="domain">
    <text evidence="6">The J domain is necessary and sufficient to stimulate DnaK ATPase activity. Zinc center 1 plays an important role in the autonomous, DnaK-independent chaperone activity of DnaJ. Zinc center 2 is essential for interaction with DnaK and for DnaJ activity.</text>
</comment>
<dbReference type="PANTHER" id="PTHR43096">
    <property type="entry name" value="DNAJ HOMOLOG 1, MITOCHONDRIAL-RELATED"/>
    <property type="match status" value="1"/>
</dbReference>
<evidence type="ECO:0000256" key="6">
    <source>
        <dbReference type="HAMAP-Rule" id="MF_01152"/>
    </source>
</evidence>
<feature type="binding site" evidence="6">
    <location>
        <position position="208"/>
    </location>
    <ligand>
        <name>Zn(2+)</name>
        <dbReference type="ChEBI" id="CHEBI:29105"/>
        <label>1</label>
    </ligand>
</feature>
<feature type="binding site" evidence="6">
    <location>
        <position position="151"/>
    </location>
    <ligand>
        <name>Zn(2+)</name>
        <dbReference type="ChEBI" id="CHEBI:29105"/>
        <label>1</label>
    </ligand>
</feature>
<dbReference type="EMBL" id="VBRA02000004">
    <property type="protein sequence ID" value="MBP3059275.1"/>
    <property type="molecule type" value="Genomic_DNA"/>
</dbReference>
<comment type="caution">
    <text evidence="6">Lacks conserved residue(s) required for the propagation of feature annotation.</text>
</comment>
<comment type="function">
    <text evidence="6">Participates actively in the response to hyperosmotic and heat shock by preventing the aggregation of stress-denatured proteins and by disaggregating proteins, also in an autonomous, DnaK-independent fashion. Unfolded proteins bind initially to DnaJ; upon interaction with the DnaJ-bound protein, DnaK hydrolyzes its bound ATP, resulting in the formation of a stable complex. GrpE releases ADP from DnaK; ATP binding to DnaK triggers the release of the substrate protein, thus completing the reaction cycle. Several rounds of ATP-dependent interactions between DnaJ, DnaK and GrpE are required for fully efficient folding. Also involved, together with DnaK and GrpE, in the DNA replication of plasmids through activation of initiation proteins.</text>
</comment>
<keyword evidence="2 6" id="KW-0677">Repeat</keyword>
<dbReference type="SUPFAM" id="SSF49493">
    <property type="entry name" value="HSP40/DnaJ peptide-binding domain"/>
    <property type="match status" value="2"/>
</dbReference>
<evidence type="ECO:0000256" key="2">
    <source>
        <dbReference type="ARBA" id="ARBA00022737"/>
    </source>
</evidence>
<dbReference type="CDD" id="cd06257">
    <property type="entry name" value="DnaJ"/>
    <property type="match status" value="1"/>
</dbReference>
<gene>
    <name evidence="6 10" type="primary">dnaJ</name>
    <name evidence="10" type="ORF">FEF22_000535</name>
</gene>
<keyword evidence="11" id="KW-1185">Reference proteome</keyword>
<comment type="subcellular location">
    <subcellularLocation>
        <location evidence="6">Cytoplasm</location>
    </subcellularLocation>
</comment>
<reference evidence="10" key="1">
    <citation type="submission" date="2019-10" db="EMBL/GenBank/DDBJ databases">
        <title>Whole Genome Sequencing and Characterization of Texas Phoenix Palm Decline Phytoplasma Belongs to Lethal Yellowing (16SrIV) Group.</title>
        <authorList>
            <person name="Bao M."/>
        </authorList>
    </citation>
    <scope>NUCLEOTIDE SEQUENCE [LARGE SCALE GENOMIC DNA]</scope>
    <source>
        <strain evidence="10">ACPD</strain>
    </source>
</reference>
<comment type="caution">
    <text evidence="10">The sequence shown here is derived from an EMBL/GenBank/DDBJ whole genome shotgun (WGS) entry which is preliminary data.</text>
</comment>
<evidence type="ECO:0000259" key="9">
    <source>
        <dbReference type="PROSITE" id="PS51188"/>
    </source>
</evidence>
<dbReference type="CDD" id="cd10747">
    <property type="entry name" value="DnaJ_C"/>
    <property type="match status" value="1"/>
</dbReference>
<dbReference type="PROSITE" id="PS51188">
    <property type="entry name" value="ZF_CR"/>
    <property type="match status" value="1"/>
</dbReference>
<protein>
    <recommendedName>
        <fullName evidence="6">Chaperone protein DnaJ</fullName>
    </recommendedName>
</protein>
<dbReference type="InterPro" id="IPR001305">
    <property type="entry name" value="HSP_DnaJ_Cys-rich_dom"/>
</dbReference>
<feature type="binding site" evidence="6">
    <location>
        <position position="165"/>
    </location>
    <ligand>
        <name>Zn(2+)</name>
        <dbReference type="ChEBI" id="CHEBI:29105"/>
        <label>2</label>
    </ligand>
</feature>
<dbReference type="Pfam" id="PF00684">
    <property type="entry name" value="DnaJ_CXXCXGXG"/>
    <property type="match status" value="1"/>
</dbReference>
<keyword evidence="3 6" id="KW-0863">Zinc-finger</keyword>
<dbReference type="SUPFAM" id="SSF46565">
    <property type="entry name" value="Chaperone J-domain"/>
    <property type="match status" value="1"/>
</dbReference>
<dbReference type="Gene3D" id="2.10.230.10">
    <property type="entry name" value="Heat shock protein DnaJ, cysteine-rich domain"/>
    <property type="match status" value="1"/>
</dbReference>
<feature type="binding site" evidence="6">
    <location>
        <position position="168"/>
    </location>
    <ligand>
        <name>Zn(2+)</name>
        <dbReference type="ChEBI" id="CHEBI:29105"/>
        <label>2</label>
    </ligand>
</feature>
<dbReference type="Proteomes" id="UP001192346">
    <property type="component" value="Unassembled WGS sequence"/>
</dbReference>
<keyword evidence="6" id="KW-0235">DNA replication</keyword>
<dbReference type="HAMAP" id="MF_01152">
    <property type="entry name" value="DnaJ"/>
    <property type="match status" value="1"/>
</dbReference>
<keyword evidence="6" id="KW-0963">Cytoplasm</keyword>
<dbReference type="InterPro" id="IPR036869">
    <property type="entry name" value="J_dom_sf"/>
</dbReference>
<dbReference type="InterPro" id="IPR008971">
    <property type="entry name" value="HSP40/DnaJ_pept-bd"/>
</dbReference>
<organism evidence="10 11">
    <name type="scientific">Texas Phoenix palm phytoplasma</name>
    <dbReference type="NCBI Taxonomy" id="176709"/>
    <lineage>
        <taxon>Bacteria</taxon>
        <taxon>Bacillati</taxon>
        <taxon>Mycoplasmatota</taxon>
        <taxon>Mollicutes</taxon>
        <taxon>Acholeplasmatales</taxon>
        <taxon>Acholeplasmataceae</taxon>
        <taxon>Candidatus Phytoplasma</taxon>
        <taxon>16SrIV (Coconut lethal yellows group)</taxon>
    </lineage>
</organism>
<dbReference type="NCBIfam" id="TIGR02349">
    <property type="entry name" value="DnaJ_bact"/>
    <property type="match status" value="1"/>
</dbReference>
<evidence type="ECO:0000259" key="8">
    <source>
        <dbReference type="PROSITE" id="PS50076"/>
    </source>
</evidence>
<dbReference type="CDD" id="cd10719">
    <property type="entry name" value="DnaJ_zf"/>
    <property type="match status" value="1"/>
</dbReference>
<evidence type="ECO:0000256" key="1">
    <source>
        <dbReference type="ARBA" id="ARBA00022723"/>
    </source>
</evidence>
<dbReference type="SMART" id="SM00271">
    <property type="entry name" value="DnaJ"/>
    <property type="match status" value="1"/>
</dbReference>
<evidence type="ECO:0000256" key="5">
    <source>
        <dbReference type="ARBA" id="ARBA00023186"/>
    </source>
</evidence>
<feature type="binding site" evidence="6">
    <location>
        <position position="205"/>
    </location>
    <ligand>
        <name>Zn(2+)</name>
        <dbReference type="ChEBI" id="CHEBI:29105"/>
        <label>1</label>
    </ligand>
</feature>
<evidence type="ECO:0000256" key="7">
    <source>
        <dbReference type="PROSITE-ProRule" id="PRU00546"/>
    </source>
</evidence>
<evidence type="ECO:0000256" key="4">
    <source>
        <dbReference type="ARBA" id="ARBA00022833"/>
    </source>
</evidence>
<sequence length="371" mass="42386">MKKTKDYYEILGLTRNATEEDIKKAYKKLSKKYHPDVSKDPKSEEKFKEVQEAYHVLKDPNKRSSYDRFGNSNGNNFHQSGFQGFGGENMEFDFGDIFESFFGSRQNKSNKNNSNPAPEDKHIELCIDFMDSVLGAKKEINFVVEEDCHKCHGTGAQSPKDIELCSYCDGTGYITVNKRIFLGNITTQQICPQCKGKGQTILNKCYFCQGKKRVKKNKRTIFNIPAGVEKGMTFKLEQQGDGGHLNSPNGDLYIEISIKDHEIFKREKQNIISTAYITFYEAVLGTVISVPTIYGEIDLKIPEGTQSHTSFRIKNKGVPYLNSSYKKGDHYVIIKITTPKNLTTTQKNILKQFKELEKSNNNKKSKSWFFK</sequence>
<dbReference type="RefSeq" id="WP_138107818.1">
    <property type="nucleotide sequence ID" value="NZ_VBRA02000004.1"/>
</dbReference>
<name>A0ABS5BI62_9MOLU</name>
<accession>A0ABS5BI62</accession>
<dbReference type="Pfam" id="PF00226">
    <property type="entry name" value="DnaJ"/>
    <property type="match status" value="1"/>
</dbReference>
<evidence type="ECO:0000256" key="3">
    <source>
        <dbReference type="ARBA" id="ARBA00022771"/>
    </source>
</evidence>
<dbReference type="PROSITE" id="PS50076">
    <property type="entry name" value="DNAJ_2"/>
    <property type="match status" value="1"/>
</dbReference>
<dbReference type="PRINTS" id="PR00625">
    <property type="entry name" value="JDOMAIN"/>
</dbReference>
<feature type="binding site" evidence="6">
    <location>
        <position position="194"/>
    </location>
    <ligand>
        <name>Zn(2+)</name>
        <dbReference type="ChEBI" id="CHEBI:29105"/>
        <label>2</label>
    </ligand>
</feature>
<evidence type="ECO:0000313" key="10">
    <source>
        <dbReference type="EMBL" id="MBP3059275.1"/>
    </source>
</evidence>
<keyword evidence="6" id="KW-0346">Stress response</keyword>
<dbReference type="Gene3D" id="2.60.260.20">
    <property type="entry name" value="Urease metallochaperone UreE, N-terminal domain"/>
    <property type="match status" value="2"/>
</dbReference>
<comment type="similarity">
    <text evidence="6">Belongs to the DnaJ family.</text>
</comment>
<comment type="subunit">
    <text evidence="6">Homodimer.</text>
</comment>
<dbReference type="Pfam" id="PF01556">
    <property type="entry name" value="DnaJ_C"/>
    <property type="match status" value="1"/>
</dbReference>
<feature type="domain" description="J" evidence="8">
    <location>
        <begin position="6"/>
        <end position="70"/>
    </location>
</feature>
<dbReference type="InterPro" id="IPR001623">
    <property type="entry name" value="DnaJ_domain"/>
</dbReference>
<keyword evidence="4 6" id="KW-0862">Zinc</keyword>
<dbReference type="InterPro" id="IPR036410">
    <property type="entry name" value="HSP_DnaJ_Cys-rich_dom_sf"/>
</dbReference>
<feature type="binding site" evidence="6">
    <location>
        <position position="191"/>
    </location>
    <ligand>
        <name>Zn(2+)</name>
        <dbReference type="ChEBI" id="CHEBI:29105"/>
        <label>2</label>
    </ligand>
</feature>